<reference evidence="3" key="2">
    <citation type="journal article" date="2013" name="Mar. Genomics">
        <title>Expression of sulfatases in Rhodopirellula baltica and the diversity of sulfatases in the genus Rhodopirellula.</title>
        <authorList>
            <person name="Wegner C.E."/>
            <person name="Richter-Heitmann T."/>
            <person name="Klindworth A."/>
            <person name="Klockow C."/>
            <person name="Richter M."/>
            <person name="Achstetter T."/>
            <person name="Glockner F.O."/>
            <person name="Harder J."/>
        </authorList>
    </citation>
    <scope>NUCLEOTIDE SEQUENCE [LARGE SCALE GENOMIC DNA]</scope>
    <source>
        <strain evidence="3">6C</strain>
    </source>
</reference>
<proteinExistence type="predicted"/>
<feature type="transmembrane region" description="Helical" evidence="2">
    <location>
        <begin position="52"/>
        <end position="69"/>
    </location>
</feature>
<keyword evidence="2" id="KW-1133">Transmembrane helix</keyword>
<accession>M2AW68</accession>
<evidence type="ECO:0000313" key="4">
    <source>
        <dbReference type="Proteomes" id="UP000011529"/>
    </source>
</evidence>
<evidence type="ECO:0000313" key="3">
    <source>
        <dbReference type="EMBL" id="EMB14244.1"/>
    </source>
</evidence>
<dbReference type="Proteomes" id="UP000011529">
    <property type="component" value="Unassembled WGS sequence"/>
</dbReference>
<protein>
    <submittedName>
        <fullName evidence="3">Membrane protein</fullName>
    </submittedName>
</protein>
<comment type="caution">
    <text evidence="3">The sequence shown here is derived from an EMBL/GenBank/DDBJ whole genome shotgun (WGS) entry which is preliminary data.</text>
</comment>
<evidence type="ECO:0000256" key="2">
    <source>
        <dbReference type="SAM" id="Phobius"/>
    </source>
</evidence>
<keyword evidence="2" id="KW-0472">Membrane</keyword>
<dbReference type="RefSeq" id="WP_008660736.1">
    <property type="nucleotide sequence ID" value="NZ_ANMO01000221.1"/>
</dbReference>
<gene>
    <name evidence="3" type="ORF">RE6C_05026</name>
</gene>
<keyword evidence="4" id="KW-1185">Reference proteome</keyword>
<organism evidence="3 4">
    <name type="scientific">Rhodopirellula europaea 6C</name>
    <dbReference type="NCBI Taxonomy" id="1263867"/>
    <lineage>
        <taxon>Bacteria</taxon>
        <taxon>Pseudomonadati</taxon>
        <taxon>Planctomycetota</taxon>
        <taxon>Planctomycetia</taxon>
        <taxon>Pirellulales</taxon>
        <taxon>Pirellulaceae</taxon>
        <taxon>Rhodopirellula</taxon>
    </lineage>
</organism>
<name>M2AW68_9BACT</name>
<sequence>MQNTPVTIAERFAAIGGAAIFAFVIFGVATLLHHAISRNDDRKRTQGRPIRWWVTGLYLVGAIAGVMLADNKQYYMHEVVGGLGGFGILAGLLIGNVHGGINLVLTPDPDRNRGPDGDTNPFSPRVLIPRNHDDGNPYAPPTHQ</sequence>
<dbReference type="PATRIC" id="fig|1263867.3.peg.5382"/>
<feature type="transmembrane region" description="Helical" evidence="2">
    <location>
        <begin position="12"/>
        <end position="32"/>
    </location>
</feature>
<feature type="region of interest" description="Disordered" evidence="1">
    <location>
        <begin position="108"/>
        <end position="144"/>
    </location>
</feature>
<feature type="transmembrane region" description="Helical" evidence="2">
    <location>
        <begin position="81"/>
        <end position="105"/>
    </location>
</feature>
<dbReference type="AlphaFoldDB" id="M2AW68"/>
<keyword evidence="2" id="KW-0812">Transmembrane</keyword>
<dbReference type="EMBL" id="ANMO01000221">
    <property type="protein sequence ID" value="EMB14244.1"/>
    <property type="molecule type" value="Genomic_DNA"/>
</dbReference>
<evidence type="ECO:0000256" key="1">
    <source>
        <dbReference type="SAM" id="MobiDB-lite"/>
    </source>
</evidence>
<reference evidence="3" key="1">
    <citation type="submission" date="2012-11" db="EMBL/GenBank/DDBJ databases">
        <title>Permanent draft genomes of Rhodopirellula europaea strain SH398 and 6C.</title>
        <authorList>
            <person name="Richter M."/>
            <person name="Richter-Heitmann T."/>
            <person name="Frank C."/>
            <person name="Harder J."/>
            <person name="Glockner F.O."/>
        </authorList>
    </citation>
    <scope>NUCLEOTIDE SEQUENCE</scope>
    <source>
        <strain evidence="3">6C</strain>
    </source>
</reference>